<comment type="caution">
    <text evidence="3">The sequence shown here is derived from an EMBL/GenBank/DDBJ whole genome shotgun (WGS) entry which is preliminary data.</text>
</comment>
<name>A0A2T6ZH10_TUBBO</name>
<reference evidence="3 4" key="1">
    <citation type="submission" date="2017-04" db="EMBL/GenBank/DDBJ databases">
        <title>Draft genome sequence of Tuber borchii Vittad., a whitish edible truffle.</title>
        <authorList>
            <consortium name="DOE Joint Genome Institute"/>
            <person name="Murat C."/>
            <person name="Kuo A."/>
            <person name="Barry K.W."/>
            <person name="Clum A."/>
            <person name="Dockter R.B."/>
            <person name="Fauchery L."/>
            <person name="Iotti M."/>
            <person name="Kohler A."/>
            <person name="Labutti K."/>
            <person name="Lindquist E.A."/>
            <person name="Lipzen A."/>
            <person name="Ohm R.A."/>
            <person name="Wang M."/>
            <person name="Grigoriev I.V."/>
            <person name="Zambonelli A."/>
            <person name="Martin F.M."/>
        </authorList>
    </citation>
    <scope>NUCLEOTIDE SEQUENCE [LARGE SCALE GENOMIC DNA]</scope>
    <source>
        <strain evidence="3 4">Tbo3840</strain>
    </source>
</reference>
<evidence type="ECO:0000313" key="4">
    <source>
        <dbReference type="Proteomes" id="UP000244722"/>
    </source>
</evidence>
<dbReference type="Proteomes" id="UP000244722">
    <property type="component" value="Unassembled WGS sequence"/>
</dbReference>
<feature type="compositionally biased region" description="Polar residues" evidence="2">
    <location>
        <begin position="161"/>
        <end position="171"/>
    </location>
</feature>
<feature type="coiled-coil region" evidence="1">
    <location>
        <begin position="238"/>
        <end position="272"/>
    </location>
</feature>
<proteinExistence type="predicted"/>
<protein>
    <submittedName>
        <fullName evidence="3">Uncharacterized protein</fullName>
    </submittedName>
</protein>
<accession>A0A2T6ZH10</accession>
<feature type="compositionally biased region" description="Basic and acidic residues" evidence="2">
    <location>
        <begin position="375"/>
        <end position="396"/>
    </location>
</feature>
<feature type="region of interest" description="Disordered" evidence="2">
    <location>
        <begin position="375"/>
        <end position="434"/>
    </location>
</feature>
<feature type="region of interest" description="Disordered" evidence="2">
    <location>
        <begin position="150"/>
        <end position="198"/>
    </location>
</feature>
<keyword evidence="4" id="KW-1185">Reference proteome</keyword>
<sequence length="447" mass="49500">MDPLTPAITPGTASPASMVPAENHVYFPQNQSPVPARSLLTISVCSVASESSCIPVARCPHCLEAIKLTDIEKSGLSVSSDDQKRIDDAGYLLGEGPHVDSATRTLLKTLQETDRDLKRIGQDLHQIHLLNPTPASSRTPSAQSLFALAKEQEKRPPPPGNSSLHPNNGAMSPSHRSEVASPFGPTSSSSSPTEPQLRSAAVGFQSGHPLIRDFGDLENLSQANIRLLKTLQDKVNKVDTMEKLLKTEREALDRERENVMQMKAEIDRERLRLMDRGLYWRSYGAQSSVTMSRGDSAGTTVDEWLKGEDGEAAVYEEWSEEKEQEMLMLEEKLRKAQMGWSDEQEEILGPLEKLREEKRHQAKAKRLERQTSIKFDRILSSDEKTEKGPSHKKSVDRSGSPTGSATRHSKNPFTNLVRKGSVGSVIPRRASSASTAITTPKLFKKWF</sequence>
<keyword evidence="1" id="KW-0175">Coiled coil</keyword>
<evidence type="ECO:0000256" key="1">
    <source>
        <dbReference type="SAM" id="Coils"/>
    </source>
</evidence>
<gene>
    <name evidence="3" type="ORF">B9Z19DRAFT_1067954</name>
</gene>
<feature type="compositionally biased region" description="Polar residues" evidence="2">
    <location>
        <begin position="397"/>
        <end position="414"/>
    </location>
</feature>
<evidence type="ECO:0000313" key="3">
    <source>
        <dbReference type="EMBL" id="PUU74783.1"/>
    </source>
</evidence>
<organism evidence="3 4">
    <name type="scientific">Tuber borchii</name>
    <name type="common">White truffle</name>
    <dbReference type="NCBI Taxonomy" id="42251"/>
    <lineage>
        <taxon>Eukaryota</taxon>
        <taxon>Fungi</taxon>
        <taxon>Dikarya</taxon>
        <taxon>Ascomycota</taxon>
        <taxon>Pezizomycotina</taxon>
        <taxon>Pezizomycetes</taxon>
        <taxon>Pezizales</taxon>
        <taxon>Tuberaceae</taxon>
        <taxon>Tuber</taxon>
    </lineage>
</organism>
<dbReference type="EMBL" id="NESQ01000274">
    <property type="protein sequence ID" value="PUU74783.1"/>
    <property type="molecule type" value="Genomic_DNA"/>
</dbReference>
<evidence type="ECO:0000256" key="2">
    <source>
        <dbReference type="SAM" id="MobiDB-lite"/>
    </source>
</evidence>
<dbReference type="OrthoDB" id="5359682at2759"/>
<dbReference type="AlphaFoldDB" id="A0A2T6ZH10"/>